<name>A0A286DEY7_9GAMM</name>
<dbReference type="Proteomes" id="UP000219374">
    <property type="component" value="Unassembled WGS sequence"/>
</dbReference>
<dbReference type="Pfam" id="PF07978">
    <property type="entry name" value="NIPSNAP"/>
    <property type="match status" value="1"/>
</dbReference>
<evidence type="ECO:0000259" key="1">
    <source>
        <dbReference type="Pfam" id="PF07978"/>
    </source>
</evidence>
<evidence type="ECO:0000313" key="2">
    <source>
        <dbReference type="EMBL" id="SOD57166.1"/>
    </source>
</evidence>
<keyword evidence="3" id="KW-1185">Reference proteome</keyword>
<dbReference type="InterPro" id="IPR012577">
    <property type="entry name" value="NIPSNAP"/>
</dbReference>
<feature type="domain" description="NIPSNAP" evidence="1">
    <location>
        <begin position="11"/>
        <end position="106"/>
    </location>
</feature>
<accession>A0A286DEY7</accession>
<protein>
    <submittedName>
        <fullName evidence="2">NIPSNAP protein</fullName>
    </submittedName>
</protein>
<organism evidence="2 3">
    <name type="scientific">Pseudoxanthomonas wuyuanensis</name>
    <dbReference type="NCBI Taxonomy" id="1073196"/>
    <lineage>
        <taxon>Bacteria</taxon>
        <taxon>Pseudomonadati</taxon>
        <taxon>Pseudomonadota</taxon>
        <taxon>Gammaproteobacteria</taxon>
        <taxon>Lysobacterales</taxon>
        <taxon>Lysobacteraceae</taxon>
        <taxon>Pseudoxanthomonas</taxon>
    </lineage>
</organism>
<dbReference type="AlphaFoldDB" id="A0A286DEY7"/>
<dbReference type="SUPFAM" id="SSF54909">
    <property type="entry name" value="Dimeric alpha+beta barrel"/>
    <property type="match status" value="1"/>
</dbReference>
<dbReference type="RefSeq" id="WP_097123457.1">
    <property type="nucleotide sequence ID" value="NZ_OCND01000012.1"/>
</dbReference>
<dbReference type="OrthoDB" id="9809695at2"/>
<dbReference type="EMBL" id="OCND01000012">
    <property type="protein sequence ID" value="SOD57166.1"/>
    <property type="molecule type" value="Genomic_DNA"/>
</dbReference>
<sequence length="239" mass="26903">MTKAIAASSIVELRQYTLHPGRRDDLIALFERELLQPQEAVGMQVIGQFRDLDRPDRFVWLRGFADMEKRRQALGDFYGGPIWKRHRTEANATMIDSDNVLLLHPAEAETAFELPDAAPAAAPALVMAALHHFDAPVSPRFLAYFHQQRQPLLAAMGATALGSFVSDYSENTFPALPVREGEHVFVWFAAFQSDAIWQRCRPLLQAWPIIDADPLPPPRTTEILRLQPTAHSRLGWLSA</sequence>
<evidence type="ECO:0000313" key="3">
    <source>
        <dbReference type="Proteomes" id="UP000219374"/>
    </source>
</evidence>
<proteinExistence type="predicted"/>
<dbReference type="InterPro" id="IPR011008">
    <property type="entry name" value="Dimeric_a/b-barrel"/>
</dbReference>
<reference evidence="2 3" key="1">
    <citation type="submission" date="2017-09" db="EMBL/GenBank/DDBJ databases">
        <authorList>
            <person name="Ehlers B."/>
            <person name="Leendertz F.H."/>
        </authorList>
    </citation>
    <scope>NUCLEOTIDE SEQUENCE [LARGE SCALE GENOMIC DNA]</scope>
    <source>
        <strain evidence="2 3">CGMCC 1.10978</strain>
    </source>
</reference>
<gene>
    <name evidence="2" type="ORF">SAMN06296416_11254</name>
</gene>
<dbReference type="Gene3D" id="3.30.70.100">
    <property type="match status" value="1"/>
</dbReference>